<dbReference type="Proteomes" id="UP000749559">
    <property type="component" value="Unassembled WGS sequence"/>
</dbReference>
<dbReference type="EMBL" id="CAIIXF020000004">
    <property type="protein sequence ID" value="CAH1781842.1"/>
    <property type="molecule type" value="Genomic_DNA"/>
</dbReference>
<keyword evidence="2" id="KW-1185">Reference proteome</keyword>
<gene>
    <name evidence="1" type="ORF">OFUS_LOCUS8353</name>
</gene>
<dbReference type="AlphaFoldDB" id="A0A8J1UZH6"/>
<comment type="caution">
    <text evidence="1">The sequence shown here is derived from an EMBL/GenBank/DDBJ whole genome shotgun (WGS) entry which is preliminary data.</text>
</comment>
<proteinExistence type="predicted"/>
<evidence type="ECO:0000313" key="2">
    <source>
        <dbReference type="Proteomes" id="UP000749559"/>
    </source>
</evidence>
<name>A0A8J1UZH6_OWEFU</name>
<protein>
    <submittedName>
        <fullName evidence="1">Uncharacterized protein</fullName>
    </submittedName>
</protein>
<accession>A0A8J1UZH6</accession>
<organism evidence="1 2">
    <name type="scientific">Owenia fusiformis</name>
    <name type="common">Polychaete worm</name>
    <dbReference type="NCBI Taxonomy" id="6347"/>
    <lineage>
        <taxon>Eukaryota</taxon>
        <taxon>Metazoa</taxon>
        <taxon>Spiralia</taxon>
        <taxon>Lophotrochozoa</taxon>
        <taxon>Annelida</taxon>
        <taxon>Polychaeta</taxon>
        <taxon>Sedentaria</taxon>
        <taxon>Canalipalpata</taxon>
        <taxon>Sabellida</taxon>
        <taxon>Oweniida</taxon>
        <taxon>Oweniidae</taxon>
        <taxon>Owenia</taxon>
    </lineage>
</organism>
<reference evidence="1" key="1">
    <citation type="submission" date="2022-03" db="EMBL/GenBank/DDBJ databases">
        <authorList>
            <person name="Martin C."/>
        </authorList>
    </citation>
    <scope>NUCLEOTIDE SEQUENCE</scope>
</reference>
<dbReference type="OrthoDB" id="5982311at2759"/>
<evidence type="ECO:0000313" key="1">
    <source>
        <dbReference type="EMBL" id="CAH1781842.1"/>
    </source>
</evidence>
<sequence length="297" mass="35489">MSTVVLRKTKDPLELLERALNKTTLTTQRARHGHIIDIGNDVEKHVTDTQQSRLQCAVNLAVQEAEERAAREMHAALRRMRHNMNDEKRRALDKQKHYYETMADRLAKQRDALEEEKLKERTKLLQHDKEMSMRKQWEECQRIKQLAVTEACENLSRKMRNEFAFEKETAIAEALGQARDNFQDRQREAIERTKRECDRIAADERAKLEKQHRTEIDMLNQKYKSLQQKYFKDVQYIQKIEGDFKNLQEDYKRFLDYTDGQFHSDYLMVLRDHGQRIDTKKQAMAIHENVKSLNLRK</sequence>